<evidence type="ECO:0000256" key="9">
    <source>
        <dbReference type="ARBA" id="ARBA00022737"/>
    </source>
</evidence>
<feature type="region of interest" description="Disordered" evidence="20">
    <location>
        <begin position="332"/>
        <end position="407"/>
    </location>
</feature>
<feature type="binding site" evidence="18">
    <location>
        <position position="241"/>
    </location>
    <ligand>
        <name>Ca(2+)</name>
        <dbReference type="ChEBI" id="CHEBI:29108"/>
        <label>3</label>
    </ligand>
</feature>
<dbReference type="InterPro" id="IPR024175">
    <property type="entry name" value="Pept_S1A_C1r/C1S/mannan-bd"/>
</dbReference>
<keyword evidence="18" id="KW-0106">Calcium</keyword>
<dbReference type="SMART" id="SM00020">
    <property type="entry name" value="Tryp_SPc"/>
    <property type="match status" value="1"/>
</dbReference>
<dbReference type="SUPFAM" id="SSF50494">
    <property type="entry name" value="Trypsin-like serine proteases"/>
    <property type="match status" value="1"/>
</dbReference>
<evidence type="ECO:0000256" key="8">
    <source>
        <dbReference type="ARBA" id="ARBA00022729"/>
    </source>
</evidence>
<evidence type="ECO:0000313" key="25">
    <source>
        <dbReference type="Proteomes" id="UP001497482"/>
    </source>
</evidence>
<dbReference type="SMART" id="SM00179">
    <property type="entry name" value="EGF_CA"/>
    <property type="match status" value="1"/>
</dbReference>
<keyword evidence="5" id="KW-0768">Sushi</keyword>
<feature type="compositionally biased region" description="Low complexity" evidence="20">
    <location>
        <begin position="369"/>
        <end position="388"/>
    </location>
</feature>
<evidence type="ECO:0000256" key="18">
    <source>
        <dbReference type="PIRSR" id="PIRSR001155-4"/>
    </source>
</evidence>
<reference evidence="24 25" key="1">
    <citation type="submission" date="2024-04" db="EMBL/GenBank/DDBJ databases">
        <authorList>
            <person name="Waldvogel A.-M."/>
            <person name="Schoenle A."/>
        </authorList>
    </citation>
    <scope>NUCLEOTIDE SEQUENCE [LARGE SCALE GENOMIC DNA]</scope>
</reference>
<feature type="binding site" evidence="18">
    <location>
        <position position="280"/>
    </location>
    <ligand>
        <name>Ca(2+)</name>
        <dbReference type="ChEBI" id="CHEBI:29108"/>
        <label>3</label>
    </ligand>
</feature>
<evidence type="ECO:0000256" key="12">
    <source>
        <dbReference type="ARBA" id="ARBA00022875"/>
    </source>
</evidence>
<feature type="disulfide bond" evidence="16">
    <location>
        <begin position="691"/>
        <end position="723"/>
    </location>
</feature>
<dbReference type="GO" id="GO:0006958">
    <property type="term" value="P:complement activation, classical pathway"/>
    <property type="evidence" value="ECO:0007669"/>
    <property type="project" value="UniProtKB-KW"/>
</dbReference>
<evidence type="ECO:0000256" key="7">
    <source>
        <dbReference type="ARBA" id="ARBA00022723"/>
    </source>
</evidence>
<feature type="chain" id="PRO_5043797044" description="Mannan-binding lectin serine protease 1" evidence="21">
    <location>
        <begin position="17"/>
        <end position="753"/>
    </location>
</feature>
<keyword evidence="8 21" id="KW-0732">Signal</keyword>
<evidence type="ECO:0000256" key="11">
    <source>
        <dbReference type="ARBA" id="ARBA00022859"/>
    </source>
</evidence>
<feature type="disulfide bond" evidence="16">
    <location>
        <begin position="149"/>
        <end position="162"/>
    </location>
</feature>
<evidence type="ECO:0008006" key="26">
    <source>
        <dbReference type="Google" id="ProtNLM"/>
    </source>
</evidence>
<dbReference type="PRINTS" id="PR00722">
    <property type="entry name" value="CHYMOTRYPSIN"/>
</dbReference>
<dbReference type="InterPro" id="IPR000152">
    <property type="entry name" value="EGF-type_Asp/Asn_hydroxyl_site"/>
</dbReference>
<dbReference type="GO" id="GO:0005509">
    <property type="term" value="F:calcium ion binding"/>
    <property type="evidence" value="ECO:0007669"/>
    <property type="project" value="InterPro"/>
</dbReference>
<evidence type="ECO:0000256" key="4">
    <source>
        <dbReference type="ARBA" id="ARBA00022588"/>
    </source>
</evidence>
<keyword evidence="9" id="KW-0677">Repeat</keyword>
<dbReference type="Pfam" id="PF00431">
    <property type="entry name" value="CUB"/>
    <property type="match status" value="2"/>
</dbReference>
<dbReference type="PIRSF" id="PIRSF001155">
    <property type="entry name" value="C1r_C1s_MASP"/>
    <property type="match status" value="1"/>
</dbReference>
<keyword evidence="14" id="KW-0325">Glycoprotein</keyword>
<protein>
    <recommendedName>
        <fullName evidence="26">Mannan-binding lectin serine protease 1</fullName>
    </recommendedName>
</protein>
<dbReference type="PROSITE" id="PS00135">
    <property type="entry name" value="TRYPSIN_SER"/>
    <property type="match status" value="1"/>
</dbReference>
<evidence type="ECO:0000256" key="19">
    <source>
        <dbReference type="PROSITE-ProRule" id="PRU00059"/>
    </source>
</evidence>
<dbReference type="Gene3D" id="2.40.10.10">
    <property type="entry name" value="Trypsin-like serine proteases"/>
    <property type="match status" value="1"/>
</dbReference>
<dbReference type="Pfam" id="PF00089">
    <property type="entry name" value="Trypsin"/>
    <property type="match status" value="2"/>
</dbReference>
<feature type="binding site" evidence="18">
    <location>
        <position position="139"/>
    </location>
    <ligand>
        <name>Ca(2+)</name>
        <dbReference type="ChEBI" id="CHEBI:29108"/>
        <label>2</label>
    </ligand>
</feature>
<evidence type="ECO:0000256" key="2">
    <source>
        <dbReference type="ARBA" id="ARBA00022525"/>
    </source>
</evidence>
<keyword evidence="13 16" id="KW-1015">Disulfide bond</keyword>
<dbReference type="CDD" id="cd00054">
    <property type="entry name" value="EGF_CA"/>
    <property type="match status" value="1"/>
</dbReference>
<feature type="domain" description="CUB" evidence="22">
    <location>
        <begin position="181"/>
        <end position="293"/>
    </location>
</feature>
<feature type="compositionally biased region" description="Polar residues" evidence="20">
    <location>
        <begin position="332"/>
        <end position="368"/>
    </location>
</feature>
<evidence type="ECO:0000256" key="14">
    <source>
        <dbReference type="ARBA" id="ARBA00023180"/>
    </source>
</evidence>
<feature type="region of interest" description="Disordered" evidence="20">
    <location>
        <begin position="602"/>
        <end position="629"/>
    </location>
</feature>
<evidence type="ECO:0000259" key="22">
    <source>
        <dbReference type="PROSITE" id="PS01180"/>
    </source>
</evidence>
<dbReference type="InterPro" id="IPR001254">
    <property type="entry name" value="Trypsin_dom"/>
</dbReference>
<evidence type="ECO:0000256" key="6">
    <source>
        <dbReference type="ARBA" id="ARBA00022670"/>
    </source>
</evidence>
<dbReference type="InterPro" id="IPR033116">
    <property type="entry name" value="TRYPSIN_SER"/>
</dbReference>
<dbReference type="GO" id="GO:0004252">
    <property type="term" value="F:serine-type endopeptidase activity"/>
    <property type="evidence" value="ECO:0007669"/>
    <property type="project" value="InterPro"/>
</dbReference>
<dbReference type="InterPro" id="IPR009003">
    <property type="entry name" value="Peptidase_S1_PA"/>
</dbReference>
<evidence type="ECO:0000256" key="21">
    <source>
        <dbReference type="SAM" id="SignalP"/>
    </source>
</evidence>
<accession>A0AAV2KCZ4</accession>
<organism evidence="24 25">
    <name type="scientific">Knipowitschia caucasica</name>
    <name type="common">Caucasian dwarf goby</name>
    <name type="synonym">Pomatoschistus caucasicus</name>
    <dbReference type="NCBI Taxonomy" id="637954"/>
    <lineage>
        <taxon>Eukaryota</taxon>
        <taxon>Metazoa</taxon>
        <taxon>Chordata</taxon>
        <taxon>Craniata</taxon>
        <taxon>Vertebrata</taxon>
        <taxon>Euteleostomi</taxon>
        <taxon>Actinopterygii</taxon>
        <taxon>Neopterygii</taxon>
        <taxon>Teleostei</taxon>
        <taxon>Neoteleostei</taxon>
        <taxon>Acanthomorphata</taxon>
        <taxon>Gobiaria</taxon>
        <taxon>Gobiiformes</taxon>
        <taxon>Gobioidei</taxon>
        <taxon>Gobiidae</taxon>
        <taxon>Gobiinae</taxon>
        <taxon>Knipowitschia</taxon>
    </lineage>
</organism>
<dbReference type="SMART" id="SM00042">
    <property type="entry name" value="CUB"/>
    <property type="match status" value="2"/>
</dbReference>
<evidence type="ECO:0000259" key="23">
    <source>
        <dbReference type="PROSITE" id="PS50240"/>
    </source>
</evidence>
<dbReference type="InterPro" id="IPR001314">
    <property type="entry name" value="Peptidase_S1A"/>
</dbReference>
<evidence type="ECO:0000313" key="24">
    <source>
        <dbReference type="EMBL" id="CAL1587818.1"/>
    </source>
</evidence>
<feature type="active site" description="Charge relay system" evidence="15">
    <location>
        <position position="555"/>
    </location>
</feature>
<dbReference type="Pfam" id="PF07645">
    <property type="entry name" value="EGF_CA"/>
    <property type="match status" value="1"/>
</dbReference>
<feature type="disulfide bond" evidence="16">
    <location>
        <begin position="238"/>
        <end position="256"/>
    </location>
</feature>
<feature type="disulfide bond" evidence="16">
    <location>
        <begin position="70"/>
        <end position="88"/>
    </location>
</feature>
<feature type="binding site" evidence="18">
    <location>
        <position position="65"/>
    </location>
    <ligand>
        <name>Ca(2+)</name>
        <dbReference type="ChEBI" id="CHEBI:29108"/>
        <label>1</label>
    </ligand>
</feature>
<feature type="binding site" evidence="18">
    <location>
        <position position="159"/>
    </location>
    <ligand>
        <name>Ca(2+)</name>
        <dbReference type="ChEBI" id="CHEBI:29108"/>
        <label>2</label>
    </ligand>
</feature>
<keyword evidence="7 18" id="KW-0479">Metal-binding</keyword>
<dbReference type="PANTHER" id="PTHR24255">
    <property type="entry name" value="COMPLEMENT COMPONENT 1, S SUBCOMPONENT-RELATED"/>
    <property type="match status" value="1"/>
</dbReference>
<feature type="binding site" evidence="18">
    <location>
        <position position="118"/>
    </location>
    <ligand>
        <name>Ca(2+)</name>
        <dbReference type="ChEBI" id="CHEBI:29108"/>
        <label>1</label>
    </ligand>
</feature>
<comment type="PTM">
    <text evidence="17">The iron and 2-oxoglutarate dependent 3-hydroxylation of aspartate and asparagine is (R) stereospecific within EGF domains.</text>
</comment>
<dbReference type="FunFam" id="2.60.120.290:FF:000012">
    <property type="entry name" value="mannan-binding lectin serine protease 1 isoform X1"/>
    <property type="match status" value="1"/>
</dbReference>
<dbReference type="FunFam" id="2.60.120.290:FF:000006">
    <property type="entry name" value="Mannan-binding lectin serine protease 1"/>
    <property type="match status" value="1"/>
</dbReference>
<dbReference type="AlphaFoldDB" id="A0AAV2KCZ4"/>
<dbReference type="SMART" id="SM00181">
    <property type="entry name" value="EGF"/>
    <property type="match status" value="1"/>
</dbReference>
<dbReference type="InterPro" id="IPR049883">
    <property type="entry name" value="NOTCH1_EGF-like"/>
</dbReference>
<feature type="active site" description="Charge relay system" evidence="15">
    <location>
        <position position="695"/>
    </location>
</feature>
<keyword evidence="10" id="KW-0378">Hydrolase</keyword>
<dbReference type="GO" id="GO:0005615">
    <property type="term" value="C:extracellular space"/>
    <property type="evidence" value="ECO:0007669"/>
    <property type="project" value="TreeGrafter"/>
</dbReference>
<feature type="disulfide bond" evidence="16 19">
    <location>
        <begin position="181"/>
        <end position="208"/>
    </location>
</feature>
<feature type="domain" description="Peptidase S1" evidence="23">
    <location>
        <begin position="452"/>
        <end position="747"/>
    </location>
</feature>
<keyword evidence="2" id="KW-0964">Secreted</keyword>
<feature type="disulfide bond" description="Interchain (between heavy and light chains)" evidence="16">
    <location>
        <begin position="438"/>
        <end position="575"/>
    </location>
</feature>
<dbReference type="FunFam" id="2.40.10.10:FF:000068">
    <property type="entry name" value="transmembrane protease serine 2"/>
    <property type="match status" value="1"/>
</dbReference>
<comment type="caution">
    <text evidence="19">Lacks conserved residue(s) required for the propagation of feature annotation.</text>
</comment>
<evidence type="ECO:0000256" key="17">
    <source>
        <dbReference type="PIRSR" id="PIRSR001155-3"/>
    </source>
</evidence>
<comment type="subcellular location">
    <subcellularLocation>
        <location evidence="1">Secreted</location>
    </subcellularLocation>
</comment>
<feature type="disulfide bond" evidence="16">
    <location>
        <begin position="661"/>
        <end position="680"/>
    </location>
</feature>
<dbReference type="EMBL" id="OZ035840">
    <property type="protein sequence ID" value="CAL1587818.1"/>
    <property type="molecule type" value="Genomic_DNA"/>
</dbReference>
<dbReference type="Gene3D" id="2.10.25.10">
    <property type="entry name" value="Laminin"/>
    <property type="match status" value="1"/>
</dbReference>
<evidence type="ECO:0000256" key="3">
    <source>
        <dbReference type="ARBA" id="ARBA00022536"/>
    </source>
</evidence>
<feature type="signal peptide" evidence="21">
    <location>
        <begin position="1"/>
        <end position="16"/>
    </location>
</feature>
<dbReference type="CDD" id="cd00041">
    <property type="entry name" value="CUB"/>
    <property type="match status" value="2"/>
</dbReference>
<feature type="disulfide bond" evidence="16">
    <location>
        <begin position="164"/>
        <end position="177"/>
    </location>
</feature>
<dbReference type="PROSITE" id="PS01180">
    <property type="entry name" value="CUB"/>
    <property type="match status" value="2"/>
</dbReference>
<name>A0AAV2KCZ4_KNICA</name>
<dbReference type="InterPro" id="IPR000742">
    <property type="entry name" value="EGF"/>
</dbReference>
<dbReference type="InterPro" id="IPR001881">
    <property type="entry name" value="EGF-like_Ca-bd_dom"/>
</dbReference>
<dbReference type="InterPro" id="IPR000859">
    <property type="entry name" value="CUB_dom"/>
</dbReference>
<evidence type="ECO:0000256" key="20">
    <source>
        <dbReference type="SAM" id="MobiDB-lite"/>
    </source>
</evidence>
<dbReference type="Proteomes" id="UP001497482">
    <property type="component" value="Chromosome 18"/>
</dbReference>
<dbReference type="PANTHER" id="PTHR24255:SF13">
    <property type="entry name" value="MANNAN-BINDING LECTIN SERINE PROTEASE 1"/>
    <property type="match status" value="1"/>
</dbReference>
<keyword evidence="4" id="KW-0399">Innate immunity</keyword>
<gene>
    <name evidence="24" type="ORF">KC01_LOCUS17738</name>
</gene>
<dbReference type="GO" id="GO:0006508">
    <property type="term" value="P:proteolysis"/>
    <property type="evidence" value="ECO:0007669"/>
    <property type="project" value="UniProtKB-KW"/>
</dbReference>
<dbReference type="SUPFAM" id="SSF57196">
    <property type="entry name" value="EGF/Laminin"/>
    <property type="match status" value="1"/>
</dbReference>
<feature type="binding site" evidence="18">
    <location>
        <position position="278"/>
    </location>
    <ligand>
        <name>Ca(2+)</name>
        <dbReference type="ChEBI" id="CHEBI:29108"/>
        <label>3</label>
    </ligand>
</feature>
<dbReference type="PROSITE" id="PS01187">
    <property type="entry name" value="EGF_CA"/>
    <property type="match status" value="1"/>
</dbReference>
<feature type="binding site" evidence="18">
    <location>
        <position position="120"/>
    </location>
    <ligand>
        <name>Ca(2+)</name>
        <dbReference type="ChEBI" id="CHEBI:29108"/>
        <label>1</label>
    </ligand>
</feature>
<evidence type="ECO:0000256" key="10">
    <source>
        <dbReference type="ARBA" id="ARBA00022801"/>
    </source>
</evidence>
<feature type="binding site" evidence="18">
    <location>
        <position position="136"/>
    </location>
    <ligand>
        <name>Ca(2+)</name>
        <dbReference type="ChEBI" id="CHEBI:29108"/>
        <label>2</label>
    </ligand>
</feature>
<evidence type="ECO:0000256" key="1">
    <source>
        <dbReference type="ARBA" id="ARBA00004613"/>
    </source>
</evidence>
<evidence type="ECO:0000256" key="13">
    <source>
        <dbReference type="ARBA" id="ARBA00023157"/>
    </source>
</evidence>
<dbReference type="PROSITE" id="PS00010">
    <property type="entry name" value="ASX_HYDROXYL"/>
    <property type="match status" value="1"/>
</dbReference>
<evidence type="ECO:0000256" key="15">
    <source>
        <dbReference type="PIRSR" id="PIRSR001155-1"/>
    </source>
</evidence>
<dbReference type="PROSITE" id="PS50240">
    <property type="entry name" value="TRYPSIN_DOM"/>
    <property type="match status" value="1"/>
</dbReference>
<feature type="binding site" evidence="18">
    <location>
        <position position="231"/>
    </location>
    <ligand>
        <name>Ca(2+)</name>
        <dbReference type="ChEBI" id="CHEBI:29108"/>
        <label>3</label>
    </ligand>
</feature>
<keyword evidence="3" id="KW-0245">EGF-like domain</keyword>
<feature type="modified residue" description="(3R)-3-hydroxyasparagine" evidence="17">
    <location>
        <position position="155"/>
    </location>
</feature>
<dbReference type="InterPro" id="IPR043504">
    <property type="entry name" value="Peptidase_S1_PA_chymotrypsin"/>
</dbReference>
<evidence type="ECO:0000256" key="5">
    <source>
        <dbReference type="ARBA" id="ARBA00022659"/>
    </source>
</evidence>
<feature type="disulfide bond" evidence="16">
    <location>
        <begin position="297"/>
        <end position="324"/>
    </location>
</feature>
<evidence type="ECO:0000256" key="16">
    <source>
        <dbReference type="PIRSR" id="PIRSR001155-2"/>
    </source>
</evidence>
<dbReference type="InterPro" id="IPR035914">
    <property type="entry name" value="Sperma_CUB_dom_sf"/>
</dbReference>
<dbReference type="FunFam" id="2.10.25.10:FF:000059">
    <property type="entry name" value="Mannan-binding lectin serine protease 1"/>
    <property type="match status" value="1"/>
</dbReference>
<dbReference type="FunFam" id="2.40.10.10:FF:000054">
    <property type="entry name" value="Complement C1r subcomponent"/>
    <property type="match status" value="1"/>
</dbReference>
<keyword evidence="11" id="KW-0391">Immunity</keyword>
<feature type="compositionally biased region" description="Polar residues" evidence="20">
    <location>
        <begin position="389"/>
        <end position="407"/>
    </location>
</feature>
<feature type="binding site" evidence="18">
    <location>
        <position position="73"/>
    </location>
    <ligand>
        <name>Ca(2+)</name>
        <dbReference type="ChEBI" id="CHEBI:29108"/>
        <label>1</label>
    </ligand>
</feature>
<keyword evidence="25" id="KW-1185">Reference proteome</keyword>
<dbReference type="SUPFAM" id="SSF49854">
    <property type="entry name" value="Spermadhesin, CUB domain"/>
    <property type="match status" value="2"/>
</dbReference>
<dbReference type="InterPro" id="IPR018097">
    <property type="entry name" value="EGF_Ca-bd_CS"/>
</dbReference>
<dbReference type="GO" id="GO:0045087">
    <property type="term" value="P:innate immune response"/>
    <property type="evidence" value="ECO:0007669"/>
    <property type="project" value="UniProtKB-KW"/>
</dbReference>
<dbReference type="CDD" id="cd00190">
    <property type="entry name" value="Tryp_SPc"/>
    <property type="match status" value="1"/>
</dbReference>
<feature type="disulfide bond" evidence="16">
    <location>
        <begin position="140"/>
        <end position="153"/>
    </location>
</feature>
<feature type="domain" description="CUB" evidence="22">
    <location>
        <begin position="15"/>
        <end position="135"/>
    </location>
</feature>
<keyword evidence="17" id="KW-0379">Hydroxylation</keyword>
<feature type="compositionally biased region" description="Low complexity" evidence="20">
    <location>
        <begin position="608"/>
        <end position="629"/>
    </location>
</feature>
<proteinExistence type="predicted"/>
<dbReference type="PROSITE" id="PS01186">
    <property type="entry name" value="EGF_2"/>
    <property type="match status" value="1"/>
</dbReference>
<feature type="binding site" evidence="18">
    <location>
        <position position="155"/>
    </location>
    <ligand>
        <name>Ca(2+)</name>
        <dbReference type="ChEBI" id="CHEBI:29108"/>
        <label>2</label>
    </ligand>
</feature>
<keyword evidence="12" id="KW-0180">Complement pathway</keyword>
<dbReference type="Gene3D" id="2.60.120.290">
    <property type="entry name" value="Spermadhesin, CUB domain"/>
    <property type="match status" value="2"/>
</dbReference>
<sequence length="753" mass="82723">MRLPTLFALLSLAAEGNVITLRSMYGSLESPNFPEPYPPNHQLVWELRVPHGLRIRLDFSHFHLEPSYLCEYDRVKVEAEAEVLGVFCGLVSSDTEMVPGSLSLVSPSWSMTVTFTSDFSNEERVSGFRAHYTAEDIDECLEQKEAPQCDHFCHNFIGGFYCSCRHGYQLHSDNRTCTVQCSDLVFHQSSGVLQSPDFPRFYPRSSDCQYQIQVQTGFRIRLDFDPVFDVEDHPEAKCPYDYVKVVSGSQVFGPFCGSVAPGPIQTESSSVTVKFHSDDSGENKGWSLKYSTTEVDCGPPPLVPNAQIVDGNKPAFGARVLYLCESRTSNQTIGTSKASNQTSNQTIGTSKASNQTSNQTIGTSQTINQTIGTSQTSNQTSNQTIGTSKASNQTSNQTIGTSKASNQTSNQTIEVACGADGIWRTETGTDRPSCPSGCGVSRSLVWSRVKRIVGGRTAELGMFPWQVLIRVQDRTRVPDQTWFGSGSLLSESWVLTAAHILRSRRRDGTVAAVRAVDVQVFLGVKNTRRLHEAQQRTVGVVVLHPDFDPQNYNHDIALVWLSEAAHMNEVISPVCLPPIREESDPLQPHFLGVVSGWGLTSAASGPATDPTQDSTQDPTQDSTQDPTQYPTQDLVSLVQLQGVPSEQLQWVFLPVVSRAECEESYRSLSTAFTIGPHMFCAGFQEGGRDSCSGDSGGAYVGRGWGRGRWTVLGIVSWGAPEDCGSEKVYGVYTRVQPYVDWVYNETGLDPDQD</sequence>
<keyword evidence="6" id="KW-0645">Protease</keyword>
<feature type="active site" description="Charge relay system" evidence="15">
    <location>
        <position position="499"/>
    </location>
</feature>